<dbReference type="InterPro" id="IPR050220">
    <property type="entry name" value="Type_II_DNA_Topoisomerases"/>
</dbReference>
<dbReference type="FunFam" id="2.120.10.90:FF:000005">
    <property type="entry name" value="DNA topoisomerase 4 subunit A"/>
    <property type="match status" value="1"/>
</dbReference>
<comment type="function">
    <text evidence="9">A type II topoisomerase that negatively supercoils closed circular double-stranded (ds) DNA in an ATP-dependent manner to modulate DNA topology and maintain chromosomes in an underwound state. Negative supercoiling favors strand separation, and DNA replication, transcription, recombination and repair, all of which involve strand separation. Also able to catalyze the interconversion of other topological isomers of dsDNA rings, including catenanes and knotted rings. Type II topoisomerases break and join 2 DNA strands simultaneously in an ATP-dependent manner.</text>
</comment>
<dbReference type="GO" id="GO:0009330">
    <property type="term" value="C:DNA topoisomerase type II (double strand cut, ATP-hydrolyzing) complex"/>
    <property type="evidence" value="ECO:0007669"/>
    <property type="project" value="TreeGrafter"/>
</dbReference>
<dbReference type="Gene3D" id="2.120.10.90">
    <property type="entry name" value="DNA gyrase/topoisomerase IV, subunit A, C-terminal"/>
    <property type="match status" value="1"/>
</dbReference>
<dbReference type="SMART" id="SM00434">
    <property type="entry name" value="TOP4c"/>
    <property type="match status" value="1"/>
</dbReference>
<dbReference type="AlphaFoldDB" id="A0A7C3KS35"/>
<keyword evidence="5 9" id="KW-0799">Topoisomerase</keyword>
<protein>
    <recommendedName>
        <fullName evidence="9">DNA gyrase subunit A</fullName>
        <ecNumber evidence="9">5.6.2.2</ecNumber>
    </recommendedName>
</protein>
<dbReference type="InterPro" id="IPR035516">
    <property type="entry name" value="Gyrase/topoIV_suA_C"/>
</dbReference>
<feature type="coiled-coil region" evidence="11">
    <location>
        <begin position="428"/>
        <end position="490"/>
    </location>
</feature>
<evidence type="ECO:0000256" key="3">
    <source>
        <dbReference type="ARBA" id="ARBA00022741"/>
    </source>
</evidence>
<evidence type="ECO:0000259" key="12">
    <source>
        <dbReference type="PROSITE" id="PS52040"/>
    </source>
</evidence>
<sequence length="808" mass="91507">MAEKNKIILVGLEREMESSYLDYAMSVIVGRALPDARDGLKPVQRRIIYSMYESGIPHNRSYRKSAHVVGNVLGRYHPHGDAAVYEALVRMAQDFSFRYPLIDGHGNFGSIDGDEPAAMRYTEVRLSPIASELIADIEKDVVDFIPNYDNSLKEPVVLPTKIPQLLMNGSSGIAVGMATNIPPHNLGELIDALLYLIEKPEAEIEELLNFIKGPDFPTGGIIIGTKGIRESYLTGKGKLIVRGKLAIEETKKGDKNIIIKEIPYMVNKSNLLTQIAELVQEKKITGIKDLRDESDRHGTRVVIELKKDADPQIVINQLYKHTQLQTTFGVIMLAILDGQPKVFNLKELLNIFLEHRKNVVTRRTKYDLEKARARAHILEGLLIALDHLDEVIAIIRQSENAEKAREKLMLKFKLTQIQAQAILDMRLHQLTRLEKEKLLEEMKQIKESIAQLEKILKDEKELWRVISEELKEIKRKYADERRTLIEEEEKSDITIEDILPDNPEVVCITQDSYIKRLPLSTYQLQRRGGKGLNTLANNNDDVITSFVVTSTRSTLFLFSNKGKVYALKTYELDETSRQSKGVPIKEYLNIDNDEKITEIISVNEFPKNLYFFFVTSKGIVKKTSIEEFENVRKSGIYAIKLGEEDYLVNVFLTSGNDEIMIFTKKGNAIRFHEKDVREMGRIAQGVIGIKLRKDDSVIGGVIFKESKQIVLVTTYGIGKRVNPNEFSVQKRGGMGVRAIKITPKTGDLVGVKNVSENDEILISTKRGQIIRIPVNNIPILSRNSQGVKLVKLNEDDYVVSIDLVENEA</sequence>
<dbReference type="InterPro" id="IPR005743">
    <property type="entry name" value="GyrA"/>
</dbReference>
<organism evidence="13">
    <name type="scientific">Dictyoglomus thermophilum</name>
    <dbReference type="NCBI Taxonomy" id="14"/>
    <lineage>
        <taxon>Bacteria</taxon>
        <taxon>Pseudomonadati</taxon>
        <taxon>Dictyoglomota</taxon>
        <taxon>Dictyoglomia</taxon>
        <taxon>Dictyoglomales</taxon>
        <taxon>Dictyoglomaceae</taxon>
        <taxon>Dictyoglomus</taxon>
    </lineage>
</organism>
<dbReference type="GO" id="GO:0003677">
    <property type="term" value="F:DNA binding"/>
    <property type="evidence" value="ECO:0007669"/>
    <property type="project" value="UniProtKB-UniRule"/>
</dbReference>
<reference evidence="13" key="1">
    <citation type="journal article" date="2020" name="mSystems">
        <title>Genome- and Community-Level Interaction Insights into Carbon Utilization and Element Cycling Functions of Hydrothermarchaeota in Hydrothermal Sediment.</title>
        <authorList>
            <person name="Zhou Z."/>
            <person name="Liu Y."/>
            <person name="Xu W."/>
            <person name="Pan J."/>
            <person name="Luo Z.H."/>
            <person name="Li M."/>
        </authorList>
    </citation>
    <scope>NUCLEOTIDE SEQUENCE [LARGE SCALE GENOMIC DNA]</scope>
    <source>
        <strain evidence="13">SpSt-70</strain>
    </source>
</reference>
<dbReference type="GO" id="GO:0005737">
    <property type="term" value="C:cytoplasm"/>
    <property type="evidence" value="ECO:0007669"/>
    <property type="project" value="UniProtKB-SubCell"/>
</dbReference>
<comment type="subunit">
    <text evidence="9">Heterotetramer, composed of two GyrA and two GyrB chains. In the heterotetramer, GyrA contains the active site tyrosine that forms a transient covalent intermediate with DNA, while GyrB binds cofactors and catalyzes ATP hydrolysis.</text>
</comment>
<dbReference type="GO" id="GO:0034335">
    <property type="term" value="F:DNA negative supercoiling activity"/>
    <property type="evidence" value="ECO:0007669"/>
    <property type="project" value="UniProtKB-ARBA"/>
</dbReference>
<evidence type="ECO:0000256" key="7">
    <source>
        <dbReference type="ARBA" id="ARBA00023235"/>
    </source>
</evidence>
<comment type="caution">
    <text evidence="13">The sequence shown here is derived from an EMBL/GenBank/DDBJ whole genome shotgun (WGS) entry which is preliminary data.</text>
</comment>
<comment type="subcellular location">
    <subcellularLocation>
        <location evidence="9">Cytoplasm</location>
    </subcellularLocation>
</comment>
<dbReference type="Pfam" id="PF00521">
    <property type="entry name" value="DNA_topoisoIV"/>
    <property type="match status" value="1"/>
</dbReference>
<comment type="similarity">
    <text evidence="2 9">Belongs to the type II topoisomerase GyrA/ParC subunit family.</text>
</comment>
<dbReference type="FunFam" id="1.10.268.10:FF:000001">
    <property type="entry name" value="DNA gyrase subunit A"/>
    <property type="match status" value="1"/>
</dbReference>
<comment type="miscellaneous">
    <text evidence="9">Few gyrases are as efficient as E.coli at forming negative supercoils. Not all organisms have 2 type II topoisomerases; in organisms with a single type II topoisomerase this enzyme also has to decatenate newly replicated chromosomes.</text>
</comment>
<evidence type="ECO:0000256" key="11">
    <source>
        <dbReference type="SAM" id="Coils"/>
    </source>
</evidence>
<comment type="subunit">
    <text evidence="8">Heterotetramer composed of ParC and ParE.</text>
</comment>
<dbReference type="InterPro" id="IPR006691">
    <property type="entry name" value="GyrA/parC_rep"/>
</dbReference>
<dbReference type="GO" id="GO:0006265">
    <property type="term" value="P:DNA topological change"/>
    <property type="evidence" value="ECO:0007669"/>
    <property type="project" value="UniProtKB-UniRule"/>
</dbReference>
<dbReference type="InterPro" id="IPR002205">
    <property type="entry name" value="Topo_IIA_dom_A"/>
</dbReference>
<dbReference type="Gene3D" id="3.90.199.10">
    <property type="entry name" value="Topoisomerase II, domain 5"/>
    <property type="match status" value="1"/>
</dbReference>
<dbReference type="FunFam" id="3.90.199.10:FF:000001">
    <property type="entry name" value="DNA gyrase subunit A"/>
    <property type="match status" value="1"/>
</dbReference>
<dbReference type="Gene3D" id="3.30.1360.40">
    <property type="match status" value="1"/>
</dbReference>
<keyword evidence="9" id="KW-0963">Cytoplasm</keyword>
<dbReference type="NCBIfam" id="NF004044">
    <property type="entry name" value="PRK05561.1"/>
    <property type="match status" value="1"/>
</dbReference>
<dbReference type="FunFam" id="3.30.1360.40:FF:000002">
    <property type="entry name" value="DNA gyrase subunit A"/>
    <property type="match status" value="1"/>
</dbReference>
<dbReference type="Pfam" id="PF03989">
    <property type="entry name" value="DNA_gyraseA_C"/>
    <property type="match status" value="6"/>
</dbReference>
<evidence type="ECO:0000256" key="1">
    <source>
        <dbReference type="ARBA" id="ARBA00000185"/>
    </source>
</evidence>
<keyword evidence="11" id="KW-0175">Coiled coil</keyword>
<evidence type="ECO:0000256" key="4">
    <source>
        <dbReference type="ARBA" id="ARBA00022840"/>
    </source>
</evidence>
<evidence type="ECO:0000256" key="2">
    <source>
        <dbReference type="ARBA" id="ARBA00008263"/>
    </source>
</evidence>
<accession>A0A7C3KS35</accession>
<comment type="catalytic activity">
    <reaction evidence="1 9 10">
        <text>ATP-dependent breakage, passage and rejoining of double-stranded DNA.</text>
        <dbReference type="EC" id="5.6.2.2"/>
    </reaction>
</comment>
<name>A0A7C3KS35_DICTH</name>
<dbReference type="EC" id="5.6.2.2" evidence="9"/>
<dbReference type="CDD" id="cd00187">
    <property type="entry name" value="TOP4c"/>
    <property type="match status" value="1"/>
</dbReference>
<evidence type="ECO:0000256" key="10">
    <source>
        <dbReference type="PROSITE-ProRule" id="PRU01384"/>
    </source>
</evidence>
<feature type="short sequence motif" description="GyrA-box" evidence="9">
    <location>
        <begin position="525"/>
        <end position="531"/>
    </location>
</feature>
<dbReference type="NCBIfam" id="NF004043">
    <property type="entry name" value="PRK05560.1"/>
    <property type="match status" value="1"/>
</dbReference>
<keyword evidence="7 9" id="KW-0413">Isomerase</keyword>
<proteinExistence type="inferred from homology"/>
<dbReference type="SUPFAM" id="SSF101904">
    <property type="entry name" value="GyrA/ParC C-terminal domain-like"/>
    <property type="match status" value="1"/>
</dbReference>
<keyword evidence="3 9" id="KW-0547">Nucleotide-binding</keyword>
<dbReference type="PROSITE" id="PS52040">
    <property type="entry name" value="TOPO_IIA"/>
    <property type="match status" value="1"/>
</dbReference>
<dbReference type="SUPFAM" id="SSF56719">
    <property type="entry name" value="Type II DNA topoisomerase"/>
    <property type="match status" value="1"/>
</dbReference>
<evidence type="ECO:0000313" key="13">
    <source>
        <dbReference type="EMBL" id="HGK23864.1"/>
    </source>
</evidence>
<keyword evidence="4 9" id="KW-0067">ATP-binding</keyword>
<evidence type="ECO:0000256" key="5">
    <source>
        <dbReference type="ARBA" id="ARBA00023029"/>
    </source>
</evidence>
<dbReference type="InterPro" id="IPR013760">
    <property type="entry name" value="Topo_IIA-like_dom_sf"/>
</dbReference>
<dbReference type="EMBL" id="DTDV01000015">
    <property type="protein sequence ID" value="HGK23864.1"/>
    <property type="molecule type" value="Genomic_DNA"/>
</dbReference>
<dbReference type="InterPro" id="IPR013757">
    <property type="entry name" value="Topo_IIA_A_a_sf"/>
</dbReference>
<dbReference type="Gene3D" id="1.10.268.10">
    <property type="entry name" value="Topoisomerase, domain 3"/>
    <property type="match status" value="1"/>
</dbReference>
<dbReference type="GO" id="GO:0005524">
    <property type="term" value="F:ATP binding"/>
    <property type="evidence" value="ECO:0007669"/>
    <property type="project" value="UniProtKB-UniRule"/>
</dbReference>
<dbReference type="PANTHER" id="PTHR43493:SF5">
    <property type="entry name" value="DNA GYRASE SUBUNIT A, CHLOROPLASTIC_MITOCHONDRIAL"/>
    <property type="match status" value="1"/>
</dbReference>
<evidence type="ECO:0000256" key="6">
    <source>
        <dbReference type="ARBA" id="ARBA00023125"/>
    </source>
</evidence>
<feature type="active site" description="O-(5'-phospho-DNA)-tyrosine intermediate" evidence="9 10">
    <location>
        <position position="121"/>
    </location>
</feature>
<evidence type="ECO:0000256" key="8">
    <source>
        <dbReference type="ARBA" id="ARBA00063644"/>
    </source>
</evidence>
<dbReference type="PANTHER" id="PTHR43493">
    <property type="entry name" value="DNA GYRASE/TOPOISOMERASE SUBUNIT A"/>
    <property type="match status" value="1"/>
</dbReference>
<feature type="domain" description="Topo IIA-type catalytic" evidence="12">
    <location>
        <begin position="33"/>
        <end position="498"/>
    </location>
</feature>
<dbReference type="HAMAP" id="MF_01897">
    <property type="entry name" value="GyrA"/>
    <property type="match status" value="1"/>
</dbReference>
<dbReference type="GO" id="GO:0006261">
    <property type="term" value="P:DNA-templated DNA replication"/>
    <property type="evidence" value="ECO:0007669"/>
    <property type="project" value="UniProtKB-UniRule"/>
</dbReference>
<gene>
    <name evidence="9 13" type="primary">gyrA</name>
    <name evidence="13" type="ORF">ENU78_05395</name>
</gene>
<dbReference type="NCBIfam" id="TIGR01063">
    <property type="entry name" value="gyrA"/>
    <property type="match status" value="1"/>
</dbReference>
<keyword evidence="6 9" id="KW-0238">DNA-binding</keyword>
<evidence type="ECO:0000256" key="9">
    <source>
        <dbReference type="HAMAP-Rule" id="MF_01897"/>
    </source>
</evidence>
<dbReference type="InterPro" id="IPR013758">
    <property type="entry name" value="Topo_IIA_A/C_ab"/>
</dbReference>
<dbReference type="GO" id="GO:0005694">
    <property type="term" value="C:chromosome"/>
    <property type="evidence" value="ECO:0007669"/>
    <property type="project" value="InterPro"/>
</dbReference>